<feature type="domain" description="Rhodopsin" evidence="8">
    <location>
        <begin position="36"/>
        <end position="275"/>
    </location>
</feature>
<dbReference type="Pfam" id="PF20684">
    <property type="entry name" value="Fung_rhodopsin"/>
    <property type="match status" value="1"/>
</dbReference>
<feature type="region of interest" description="Disordered" evidence="6">
    <location>
        <begin position="368"/>
        <end position="405"/>
    </location>
</feature>
<accession>A0A8J2N7X5</accession>
<feature type="compositionally biased region" description="Basic and acidic residues" evidence="6">
    <location>
        <begin position="368"/>
        <end position="380"/>
    </location>
</feature>
<evidence type="ECO:0000256" key="5">
    <source>
        <dbReference type="ARBA" id="ARBA00038359"/>
    </source>
</evidence>
<evidence type="ECO:0000256" key="4">
    <source>
        <dbReference type="ARBA" id="ARBA00023136"/>
    </source>
</evidence>
<comment type="subcellular location">
    <subcellularLocation>
        <location evidence="1">Membrane</location>
        <topology evidence="1">Multi-pass membrane protein</topology>
    </subcellularLocation>
</comment>
<keyword evidence="3 7" id="KW-1133">Transmembrane helix</keyword>
<dbReference type="RefSeq" id="XP_043174424.1">
    <property type="nucleotide sequence ID" value="XM_043318489.1"/>
</dbReference>
<dbReference type="Proteomes" id="UP000676310">
    <property type="component" value="Unassembled WGS sequence"/>
</dbReference>
<keyword evidence="11" id="KW-1185">Reference proteome</keyword>
<gene>
    <name evidence="10" type="ORF">ALTATR162_LOCUS10849</name>
    <name evidence="9" type="ORF">ALTATR162_LOCUS7899</name>
</gene>
<organism evidence="9 11">
    <name type="scientific">Alternaria atra</name>
    <dbReference type="NCBI Taxonomy" id="119953"/>
    <lineage>
        <taxon>Eukaryota</taxon>
        <taxon>Fungi</taxon>
        <taxon>Dikarya</taxon>
        <taxon>Ascomycota</taxon>
        <taxon>Pezizomycotina</taxon>
        <taxon>Dothideomycetes</taxon>
        <taxon>Pleosporomycetidae</taxon>
        <taxon>Pleosporales</taxon>
        <taxon>Pleosporineae</taxon>
        <taxon>Pleosporaceae</taxon>
        <taxon>Alternaria</taxon>
        <taxon>Alternaria sect. Ulocladioides</taxon>
    </lineage>
</organism>
<evidence type="ECO:0000256" key="6">
    <source>
        <dbReference type="SAM" id="MobiDB-lite"/>
    </source>
</evidence>
<comment type="caution">
    <text evidence="9">The sequence shown here is derived from an EMBL/GenBank/DDBJ whole genome shotgun (WGS) entry which is preliminary data.</text>
</comment>
<evidence type="ECO:0000259" key="8">
    <source>
        <dbReference type="Pfam" id="PF20684"/>
    </source>
</evidence>
<feature type="transmembrane region" description="Helical" evidence="7">
    <location>
        <begin position="139"/>
        <end position="162"/>
    </location>
</feature>
<name>A0A8J2N7X5_9PLEO</name>
<dbReference type="PANTHER" id="PTHR33048:SF55">
    <property type="entry name" value="INTEGRAL MEMBRANE PROTEIN"/>
    <property type="match status" value="1"/>
</dbReference>
<evidence type="ECO:0000313" key="10">
    <source>
        <dbReference type="EMBL" id="CAG5183979.1"/>
    </source>
</evidence>
<feature type="transmembrane region" description="Helical" evidence="7">
    <location>
        <begin position="251"/>
        <end position="270"/>
    </location>
</feature>
<proteinExistence type="inferred from homology"/>
<reference evidence="9" key="1">
    <citation type="submission" date="2021-05" db="EMBL/GenBank/DDBJ databases">
        <authorList>
            <person name="Stam R."/>
        </authorList>
    </citation>
    <scope>NUCLEOTIDE SEQUENCE</scope>
    <source>
        <strain evidence="9">CS162</strain>
    </source>
</reference>
<dbReference type="InterPro" id="IPR052337">
    <property type="entry name" value="SAT4-like"/>
</dbReference>
<feature type="compositionally biased region" description="Polar residues" evidence="6">
    <location>
        <begin position="321"/>
        <end position="330"/>
    </location>
</feature>
<dbReference type="EMBL" id="CAJRGZ010000029">
    <property type="protein sequence ID" value="CAG5183979.1"/>
    <property type="molecule type" value="Genomic_DNA"/>
</dbReference>
<keyword evidence="2 7" id="KW-0812">Transmembrane</keyword>
<feature type="transmembrane region" description="Helical" evidence="7">
    <location>
        <begin position="177"/>
        <end position="199"/>
    </location>
</feature>
<evidence type="ECO:0000313" key="11">
    <source>
        <dbReference type="Proteomes" id="UP000676310"/>
    </source>
</evidence>
<dbReference type="InterPro" id="IPR049326">
    <property type="entry name" value="Rhodopsin_dom_fungi"/>
</dbReference>
<evidence type="ECO:0000256" key="7">
    <source>
        <dbReference type="SAM" id="Phobius"/>
    </source>
</evidence>
<comment type="similarity">
    <text evidence="5">Belongs to the SAT4 family.</text>
</comment>
<dbReference type="AlphaFoldDB" id="A0A8J2N7X5"/>
<dbReference type="GO" id="GO:0016020">
    <property type="term" value="C:membrane"/>
    <property type="evidence" value="ECO:0007669"/>
    <property type="project" value="UniProtKB-SubCell"/>
</dbReference>
<feature type="transmembrane region" description="Helical" evidence="7">
    <location>
        <begin position="211"/>
        <end position="231"/>
    </location>
</feature>
<feature type="transmembrane region" description="Helical" evidence="7">
    <location>
        <begin position="95"/>
        <end position="119"/>
    </location>
</feature>
<feature type="transmembrane region" description="Helical" evidence="7">
    <location>
        <begin position="17"/>
        <end position="40"/>
    </location>
</feature>
<dbReference type="PANTHER" id="PTHR33048">
    <property type="entry name" value="PTH11-LIKE INTEGRAL MEMBRANE PROTEIN (AFU_ORTHOLOGUE AFUA_5G11245)"/>
    <property type="match status" value="1"/>
</dbReference>
<dbReference type="GeneID" id="67011055"/>
<dbReference type="EMBL" id="CAJRGZ010000022">
    <property type="protein sequence ID" value="CAG5174922.1"/>
    <property type="molecule type" value="Genomic_DNA"/>
</dbReference>
<keyword evidence="4 7" id="KW-0472">Membrane</keyword>
<protein>
    <recommendedName>
        <fullName evidence="8">Rhodopsin domain-containing protein</fullName>
    </recommendedName>
</protein>
<evidence type="ECO:0000256" key="2">
    <source>
        <dbReference type="ARBA" id="ARBA00022692"/>
    </source>
</evidence>
<feature type="transmembrane region" description="Helical" evidence="7">
    <location>
        <begin position="52"/>
        <end position="75"/>
    </location>
</feature>
<sequence length="405" mass="44565">MAPNIGLGSEASIERGWGLWLTSVLSVIIAGLFVGARLAQRFIKSSGLGMDDYMIVAALLSSVLLSITECQAVVYGYGRHWKDLPTDSRIIARKWFYGANIVYKVVLMFNKISVVCLYYRIFAITTKSFRVACHIMNAWVIITGFAFTIATVFQCTPIAAFWDKTIPGARCFKNEPWWISYATVQITTDFMLLAMPFRRIVGLSMGRAEKLGVALVFGTGGFVTFASIYRATTIARSANDPDPTWGPVPATIWSVIEANAGIICACLPMLRAPFVRLFGPLFGSDIGTKASSKRRSYPMDNSKRQSYPMDWKSNYGPAGNGNKSNISGKSASERESEDDALPPSRPSELGRRGSGIFVTNEFSIECNELQKQETDTRSCEQDGDTNTAASVNEDKPGGKSPYYHV</sequence>
<evidence type="ECO:0000256" key="1">
    <source>
        <dbReference type="ARBA" id="ARBA00004141"/>
    </source>
</evidence>
<evidence type="ECO:0000256" key="3">
    <source>
        <dbReference type="ARBA" id="ARBA00022989"/>
    </source>
</evidence>
<feature type="region of interest" description="Disordered" evidence="6">
    <location>
        <begin position="290"/>
        <end position="354"/>
    </location>
</feature>
<dbReference type="OrthoDB" id="5278984at2759"/>
<evidence type="ECO:0000313" key="9">
    <source>
        <dbReference type="EMBL" id="CAG5174922.1"/>
    </source>
</evidence>